<dbReference type="EMBL" id="JAAOAS010000300">
    <property type="protein sequence ID" value="KAF5581045.1"/>
    <property type="molecule type" value="Genomic_DNA"/>
</dbReference>
<dbReference type="Pfam" id="PF12796">
    <property type="entry name" value="Ank_2"/>
    <property type="match status" value="2"/>
</dbReference>
<accession>A0A8H5KZS0</accession>
<dbReference type="PANTHER" id="PTHR24198:SF165">
    <property type="entry name" value="ANKYRIN REPEAT-CONTAINING PROTEIN-RELATED"/>
    <property type="match status" value="1"/>
</dbReference>
<dbReference type="AlphaFoldDB" id="A0A8H5KZS0"/>
<keyword evidence="9" id="KW-1185">Reference proteome</keyword>
<dbReference type="InterPro" id="IPR036770">
    <property type="entry name" value="Ankyrin_rpt-contain_sf"/>
</dbReference>
<evidence type="ECO:0000259" key="7">
    <source>
        <dbReference type="SMART" id="SM00291"/>
    </source>
</evidence>
<proteinExistence type="predicted"/>
<dbReference type="PROSITE" id="PS50297">
    <property type="entry name" value="ANK_REP_REGION"/>
    <property type="match status" value="1"/>
</dbReference>
<comment type="caution">
    <text evidence="8">The sequence shown here is derived from an EMBL/GenBank/DDBJ whole genome shotgun (WGS) entry which is preliminary data.</text>
</comment>
<evidence type="ECO:0000256" key="3">
    <source>
        <dbReference type="ARBA" id="ARBA00022771"/>
    </source>
</evidence>
<dbReference type="CDD" id="cd02249">
    <property type="entry name" value="ZZ"/>
    <property type="match status" value="1"/>
</dbReference>
<dbReference type="InterPro" id="IPR043145">
    <property type="entry name" value="Znf_ZZ_sf"/>
</dbReference>
<evidence type="ECO:0000313" key="9">
    <source>
        <dbReference type="Proteomes" id="UP000546213"/>
    </source>
</evidence>
<name>A0A8H5KZS0_9HYPO</name>
<dbReference type="Gene3D" id="3.30.60.90">
    <property type="match status" value="1"/>
</dbReference>
<dbReference type="PANTHER" id="PTHR24198">
    <property type="entry name" value="ANKYRIN REPEAT AND PROTEIN KINASE DOMAIN-CONTAINING PROTEIN"/>
    <property type="match status" value="1"/>
</dbReference>
<dbReference type="Pfam" id="PF13637">
    <property type="entry name" value="Ank_4"/>
    <property type="match status" value="1"/>
</dbReference>
<evidence type="ECO:0000256" key="6">
    <source>
        <dbReference type="PROSITE-ProRule" id="PRU00023"/>
    </source>
</evidence>
<evidence type="ECO:0000313" key="8">
    <source>
        <dbReference type="EMBL" id="KAF5581045.1"/>
    </source>
</evidence>
<dbReference type="GO" id="GO:0008270">
    <property type="term" value="F:zinc ion binding"/>
    <property type="evidence" value="ECO:0007669"/>
    <property type="project" value="UniProtKB-KW"/>
</dbReference>
<organism evidence="8 9">
    <name type="scientific">Fusarium pseudocircinatum</name>
    <dbReference type="NCBI Taxonomy" id="56676"/>
    <lineage>
        <taxon>Eukaryota</taxon>
        <taxon>Fungi</taxon>
        <taxon>Dikarya</taxon>
        <taxon>Ascomycota</taxon>
        <taxon>Pezizomycotina</taxon>
        <taxon>Sordariomycetes</taxon>
        <taxon>Hypocreomycetidae</taxon>
        <taxon>Hypocreales</taxon>
        <taxon>Nectriaceae</taxon>
        <taxon>Fusarium</taxon>
        <taxon>Fusarium fujikuroi species complex</taxon>
    </lineage>
</organism>
<evidence type="ECO:0000256" key="4">
    <source>
        <dbReference type="ARBA" id="ARBA00022833"/>
    </source>
</evidence>
<keyword evidence="1" id="KW-0479">Metal-binding</keyword>
<evidence type="ECO:0000256" key="2">
    <source>
        <dbReference type="ARBA" id="ARBA00022737"/>
    </source>
</evidence>
<dbReference type="InterPro" id="IPR000433">
    <property type="entry name" value="Znf_ZZ"/>
</dbReference>
<dbReference type="SUPFAM" id="SSF48403">
    <property type="entry name" value="Ankyrin repeat"/>
    <property type="match status" value="2"/>
</dbReference>
<sequence>MENDSDLHPVNLAVKYENEKCLALLLSHGFSPNVITSKSDTALRMAIMNRRLDICKILLEMQVAVDWNRPEIVQYLLEQGTDPDARDSDGILVIGAAVSGGHISMVQWLVDANADVNVVYHDTKLTPLHEACAHPEIVRLLLEHGASINKGNEDSRTVLNFAIVANNLATVEHELLGFTDSDTAGYIDVVEKMLEDGVDVKNVNEQGEPLLADAIKYNAPSGMIRKILGYNPNLEMRDKKENTALHCITGLTTLETVRLVVKAGRRLDVLNADKDTPLIVAVGAQMDDVFFCMLEKDPSLLTQNFTASQQRTTPLHEACRFGSLAMVRTLIGHGMDVNSCCEGIYGTPLISTTLRGNLLSSALASDIIALLLVNGANPGKKAGLFRYPLISACLSCPADTIKLLLNTDNSPQDEDSLNRKAVHLACYNSLAVLNVLEAPDSDFALEGEFSNSDVISFLLKYGADPTIKGHGVDRDWTVSEVAYYHHADFVEDLIDQPSDKKIRSRKRGSAPGSQDNKNAYCDNCLIESHGIFFDCSQCFDFSLCFKCYRSAEKIHPLHASFVRCGSEWVEDEVAKDEDVQEISLEDGIREQDVLLDLEEIPYEDFDSEVSE</sequence>
<dbReference type="SUPFAM" id="SSF57850">
    <property type="entry name" value="RING/U-box"/>
    <property type="match status" value="1"/>
</dbReference>
<dbReference type="SMART" id="SM00291">
    <property type="entry name" value="ZnF_ZZ"/>
    <property type="match status" value="1"/>
</dbReference>
<dbReference type="InterPro" id="IPR002110">
    <property type="entry name" value="Ankyrin_rpt"/>
</dbReference>
<keyword evidence="5 6" id="KW-0040">ANK repeat</keyword>
<evidence type="ECO:0000256" key="1">
    <source>
        <dbReference type="ARBA" id="ARBA00022723"/>
    </source>
</evidence>
<dbReference type="GO" id="GO:0005737">
    <property type="term" value="C:cytoplasm"/>
    <property type="evidence" value="ECO:0007669"/>
    <property type="project" value="TreeGrafter"/>
</dbReference>
<gene>
    <name evidence="8" type="ORF">FPCIR_10434</name>
</gene>
<dbReference type="Gene3D" id="1.25.40.20">
    <property type="entry name" value="Ankyrin repeat-containing domain"/>
    <property type="match status" value="3"/>
</dbReference>
<keyword evidence="4" id="KW-0862">Zinc</keyword>
<dbReference type="SMART" id="SM00248">
    <property type="entry name" value="ANK"/>
    <property type="match status" value="11"/>
</dbReference>
<keyword evidence="2" id="KW-0677">Repeat</keyword>
<feature type="repeat" description="ANK" evidence="6">
    <location>
        <begin position="310"/>
        <end position="342"/>
    </location>
</feature>
<dbReference type="Proteomes" id="UP000546213">
    <property type="component" value="Unassembled WGS sequence"/>
</dbReference>
<feature type="domain" description="ZZ-type" evidence="7">
    <location>
        <begin position="515"/>
        <end position="557"/>
    </location>
</feature>
<reference evidence="8 9" key="1">
    <citation type="submission" date="2020-05" db="EMBL/GenBank/DDBJ databases">
        <title>Identification and distribution of gene clusters putatively required for synthesis of sphingolipid metabolism inhibitors in phylogenetically diverse species of the filamentous fungus Fusarium.</title>
        <authorList>
            <person name="Kim H.-S."/>
            <person name="Busman M."/>
            <person name="Brown D.W."/>
            <person name="Divon H."/>
            <person name="Uhlig S."/>
            <person name="Proctor R.H."/>
        </authorList>
    </citation>
    <scope>NUCLEOTIDE SEQUENCE [LARGE SCALE GENOMIC DNA]</scope>
    <source>
        <strain evidence="8 9">NRRL 36939</strain>
    </source>
</reference>
<dbReference type="PROSITE" id="PS50088">
    <property type="entry name" value="ANK_REPEAT"/>
    <property type="match status" value="1"/>
</dbReference>
<keyword evidence="3" id="KW-0863">Zinc-finger</keyword>
<protein>
    <submittedName>
        <fullName evidence="8">Ankyrin 1</fullName>
    </submittedName>
</protein>
<dbReference type="OrthoDB" id="10252171at2759"/>
<evidence type="ECO:0000256" key="5">
    <source>
        <dbReference type="ARBA" id="ARBA00023043"/>
    </source>
</evidence>